<dbReference type="EMBL" id="BJOV01000005">
    <property type="protein sequence ID" value="GEE03667.1"/>
    <property type="molecule type" value="Genomic_DNA"/>
</dbReference>
<evidence type="ECO:0000259" key="4">
    <source>
        <dbReference type="SMART" id="SM00797"/>
    </source>
</evidence>
<dbReference type="GO" id="GO:0016787">
    <property type="term" value="F:hydrolase activity"/>
    <property type="evidence" value="ECO:0007669"/>
    <property type="project" value="UniProtKB-KW"/>
</dbReference>
<dbReference type="InterPro" id="IPR052708">
    <property type="entry name" value="PxpC"/>
</dbReference>
<keyword evidence="2 5" id="KW-0378">Hydrolase</keyword>
<dbReference type="AlphaFoldDB" id="A0A7I9VEB8"/>
<reference evidence="6" key="1">
    <citation type="submission" date="2019-06" db="EMBL/GenBank/DDBJ databases">
        <title>Gordonia isolated from sludge of a wastewater treatment plant.</title>
        <authorList>
            <person name="Tamura T."/>
            <person name="Aoyama K."/>
            <person name="Kang Y."/>
            <person name="Saito S."/>
            <person name="Akiyama N."/>
            <person name="Yazawa K."/>
            <person name="Gonoi T."/>
            <person name="Mikami Y."/>
        </authorList>
    </citation>
    <scope>NUCLEOTIDE SEQUENCE [LARGE SCALE GENOMIC DNA]</scope>
    <source>
        <strain evidence="6">NBRC 107696</strain>
    </source>
</reference>
<keyword evidence="6" id="KW-1185">Reference proteome</keyword>
<dbReference type="OrthoDB" id="9760256at2"/>
<name>A0A7I9VEB8_9ACTN</name>
<gene>
    <name evidence="5" type="ORF">nbrc107696_41130</name>
</gene>
<protein>
    <submittedName>
        <fullName evidence="5">Allophanate hydrolase</fullName>
    </submittedName>
</protein>
<dbReference type="InterPro" id="IPR003778">
    <property type="entry name" value="CT_A_B"/>
</dbReference>
<dbReference type="GO" id="GO:0005524">
    <property type="term" value="F:ATP binding"/>
    <property type="evidence" value="ECO:0007669"/>
    <property type="project" value="UniProtKB-KW"/>
</dbReference>
<feature type="domain" description="Carboxyltransferase" evidence="4">
    <location>
        <begin position="27"/>
        <end position="315"/>
    </location>
</feature>
<evidence type="ECO:0000313" key="6">
    <source>
        <dbReference type="Proteomes" id="UP000444960"/>
    </source>
</evidence>
<sequence>MTDAAVEVVEPGLATTIQDRGRSGAYNVGIPPSGALDQSSAILANLLVGNPAGAAVLEAPYMGPKLAFRGTGAVAVTGGRAKVLINGEERDQWESLEVADGDVLSFGFIEAGARLYIAVAGGFDVPEILGSRSTYTLGALGGFGGRALAKGDVVPVGEATPFVARRIADADRPVLSREVELRIVLGLYDYRLSESGLSTLLDTPWQLTPVADRTGFRYAGAQLDFVPRTQPFGAGSDPSNIVDAGYPIGSIQVPSGSEPIILHRDAVSGGGYAMVGTVISTDMDIVGQSAPATVTTLTTVTLDEAVQARRDRAARLAALAESLA</sequence>
<evidence type="ECO:0000256" key="1">
    <source>
        <dbReference type="ARBA" id="ARBA00022741"/>
    </source>
</evidence>
<dbReference type="InterPro" id="IPR029000">
    <property type="entry name" value="Cyclophilin-like_dom_sf"/>
</dbReference>
<comment type="caution">
    <text evidence="5">The sequence shown here is derived from an EMBL/GenBank/DDBJ whole genome shotgun (WGS) entry which is preliminary data.</text>
</comment>
<organism evidence="5 6">
    <name type="scientific">Gordonia spumicola</name>
    <dbReference type="NCBI Taxonomy" id="589161"/>
    <lineage>
        <taxon>Bacteria</taxon>
        <taxon>Bacillati</taxon>
        <taxon>Actinomycetota</taxon>
        <taxon>Actinomycetes</taxon>
        <taxon>Mycobacteriales</taxon>
        <taxon>Gordoniaceae</taxon>
        <taxon>Gordonia</taxon>
    </lineage>
</organism>
<evidence type="ECO:0000313" key="5">
    <source>
        <dbReference type="EMBL" id="GEE03667.1"/>
    </source>
</evidence>
<evidence type="ECO:0000256" key="3">
    <source>
        <dbReference type="ARBA" id="ARBA00022840"/>
    </source>
</evidence>
<keyword evidence="1" id="KW-0547">Nucleotide-binding</keyword>
<dbReference type="Gene3D" id="2.40.100.10">
    <property type="entry name" value="Cyclophilin-like"/>
    <property type="match status" value="1"/>
</dbReference>
<dbReference type="SMART" id="SM00797">
    <property type="entry name" value="AHS2"/>
    <property type="match status" value="1"/>
</dbReference>
<dbReference type="RefSeq" id="WP_161897152.1">
    <property type="nucleotide sequence ID" value="NZ_BJOV01000005.1"/>
</dbReference>
<dbReference type="Proteomes" id="UP000444960">
    <property type="component" value="Unassembled WGS sequence"/>
</dbReference>
<evidence type="ECO:0000256" key="2">
    <source>
        <dbReference type="ARBA" id="ARBA00022801"/>
    </source>
</evidence>
<proteinExistence type="predicted"/>
<dbReference type="PANTHER" id="PTHR43309">
    <property type="entry name" value="5-OXOPROLINASE SUBUNIT C"/>
    <property type="match status" value="1"/>
</dbReference>
<dbReference type="NCBIfam" id="TIGR00724">
    <property type="entry name" value="urea_amlyse_rel"/>
    <property type="match status" value="1"/>
</dbReference>
<keyword evidence="3" id="KW-0067">ATP-binding</keyword>
<dbReference type="Pfam" id="PF02626">
    <property type="entry name" value="CT_A_B"/>
    <property type="match status" value="1"/>
</dbReference>
<dbReference type="PANTHER" id="PTHR43309:SF3">
    <property type="entry name" value="5-OXOPROLINASE SUBUNIT C"/>
    <property type="match status" value="1"/>
</dbReference>
<accession>A0A7I9VEB8</accession>